<protein>
    <submittedName>
        <fullName evidence="1">Uncharacterized protein</fullName>
    </submittedName>
</protein>
<proteinExistence type="predicted"/>
<organism evidence="1">
    <name type="scientific">uncultured Caudovirales phage</name>
    <dbReference type="NCBI Taxonomy" id="2100421"/>
    <lineage>
        <taxon>Viruses</taxon>
        <taxon>Duplodnaviria</taxon>
        <taxon>Heunggongvirae</taxon>
        <taxon>Uroviricota</taxon>
        <taxon>Caudoviricetes</taxon>
        <taxon>Peduoviridae</taxon>
        <taxon>Maltschvirus</taxon>
        <taxon>Maltschvirus maltsch</taxon>
    </lineage>
</organism>
<evidence type="ECO:0000313" key="1">
    <source>
        <dbReference type="EMBL" id="CAB4140914.1"/>
    </source>
</evidence>
<reference evidence="1" key="1">
    <citation type="submission" date="2020-04" db="EMBL/GenBank/DDBJ databases">
        <authorList>
            <person name="Chiriac C."/>
            <person name="Salcher M."/>
            <person name="Ghai R."/>
            <person name="Kavagutti S V."/>
        </authorList>
    </citation>
    <scope>NUCLEOTIDE SEQUENCE</scope>
</reference>
<gene>
    <name evidence="1" type="ORF">UFOVP399_18</name>
</gene>
<name>A0A6J5M2D7_9CAUD</name>
<dbReference type="EMBL" id="LR796383">
    <property type="protein sequence ID" value="CAB4140914.1"/>
    <property type="molecule type" value="Genomic_DNA"/>
</dbReference>
<accession>A0A6J5M2D7</accession>
<sequence>MIRASADDNPRSSRHARGLAVYGAAVTKLLLSLNEARELLAGRSPADFGIRPVAGRGQTSVYYLRAIVSRLDQIAGVSAPAAGENDNDADGLGLLRGFLGVSGDA</sequence>